<dbReference type="SUPFAM" id="SSF51658">
    <property type="entry name" value="Xylose isomerase-like"/>
    <property type="match status" value="1"/>
</dbReference>
<evidence type="ECO:0000313" key="1">
    <source>
        <dbReference type="EMBL" id="AKZ64168.1"/>
    </source>
</evidence>
<dbReference type="Proteomes" id="UP000063429">
    <property type="component" value="Chromosome"/>
</dbReference>
<dbReference type="GO" id="GO:0016853">
    <property type="term" value="F:isomerase activity"/>
    <property type="evidence" value="ECO:0007669"/>
    <property type="project" value="UniProtKB-KW"/>
</dbReference>
<sequence length="248" mass="27337">MKTPVLVAASAYGADFVRQVGHAHLIPIVAAAGAAGLEIRRELFVELPDFEDLHGLLAKHKLFSVYSAPIELFRQDGSLARDELDQVMDEAQQLQSRFLKVSLGHFSPASNMLDWSRFVAQAPVPLLLENDQTEHGGKLESIANFLAVCSGTGVPVGMTFDMGNWRWSGVDAEVAARTLAAHVQYVHCKGVWNDKGKLKAIPLDEDDAVWRRLFSHFPRGVQRAIEFPIIGKDLEAMTRDYVAMLASA</sequence>
<dbReference type="Gene3D" id="3.20.20.150">
    <property type="entry name" value="Divalent-metal-dependent TIM barrel enzymes"/>
    <property type="match status" value="1"/>
</dbReference>
<dbReference type="RefSeq" id="WP_053199422.1">
    <property type="nucleotide sequence ID" value="NZ_CP011409.1"/>
</dbReference>
<dbReference type="InterPro" id="IPR036237">
    <property type="entry name" value="Xyl_isomerase-like_sf"/>
</dbReference>
<proteinExistence type="predicted"/>
<organism evidence="1 2">
    <name type="scientific">Herbaspirillum hiltneri N3</name>
    <dbReference type="NCBI Taxonomy" id="1262470"/>
    <lineage>
        <taxon>Bacteria</taxon>
        <taxon>Pseudomonadati</taxon>
        <taxon>Pseudomonadota</taxon>
        <taxon>Betaproteobacteria</taxon>
        <taxon>Burkholderiales</taxon>
        <taxon>Oxalobacteraceae</taxon>
        <taxon>Herbaspirillum</taxon>
    </lineage>
</organism>
<gene>
    <name evidence="1" type="ORF">F506_17195</name>
</gene>
<protein>
    <submittedName>
        <fullName evidence="1">Sugar phosphate isomerase</fullName>
    </submittedName>
</protein>
<keyword evidence="2" id="KW-1185">Reference proteome</keyword>
<reference evidence="2" key="1">
    <citation type="journal article" date="2015" name="Genome Announc.">
        <title>Complete Genome Sequence of Herbaspirillum hiltneri N3 (DSM 17495), Isolated from Surface-Sterilized Wheat Roots.</title>
        <authorList>
            <person name="Guizelini D."/>
            <person name="Saizaki P.M."/>
            <person name="Coimbra N.A."/>
            <person name="Weiss V.A."/>
            <person name="Faoro H."/>
            <person name="Sfeir M.Z."/>
            <person name="Baura V.A."/>
            <person name="Monteiro R.A."/>
            <person name="Chubatsu L.S."/>
            <person name="Souza E.M."/>
            <person name="Cruz L.M."/>
            <person name="Pedrosa F.O."/>
            <person name="Raittz R.T."/>
            <person name="Marchaukoski J.N."/>
            <person name="Steffens M.B."/>
        </authorList>
    </citation>
    <scope>NUCLEOTIDE SEQUENCE [LARGE SCALE GENOMIC DNA]</scope>
    <source>
        <strain evidence="2">N3</strain>
    </source>
</reference>
<accession>A0ABN4HZD8</accession>
<dbReference type="EMBL" id="CP011409">
    <property type="protein sequence ID" value="AKZ64168.1"/>
    <property type="molecule type" value="Genomic_DNA"/>
</dbReference>
<keyword evidence="1" id="KW-0413">Isomerase</keyword>
<evidence type="ECO:0000313" key="2">
    <source>
        <dbReference type="Proteomes" id="UP000063429"/>
    </source>
</evidence>
<name>A0ABN4HZD8_9BURK</name>